<name>A0A286DC99_9GAMM</name>
<reference evidence="1 2" key="1">
    <citation type="submission" date="2017-09" db="EMBL/GenBank/DDBJ databases">
        <authorList>
            <person name="Ehlers B."/>
            <person name="Leendertz F.H."/>
        </authorList>
    </citation>
    <scope>NUCLEOTIDE SEQUENCE [LARGE SCALE GENOMIC DNA]</scope>
    <source>
        <strain evidence="1 2">CGMCC 1.10978</strain>
    </source>
</reference>
<dbReference type="InterPro" id="IPR045617">
    <property type="entry name" value="DUF6445"/>
</dbReference>
<dbReference type="OrthoDB" id="4048724at2"/>
<dbReference type="RefSeq" id="WP_097123056.1">
    <property type="nucleotide sequence ID" value="NZ_OCND01000009.1"/>
</dbReference>
<dbReference type="Proteomes" id="UP000219374">
    <property type="component" value="Unassembled WGS sequence"/>
</dbReference>
<proteinExistence type="predicted"/>
<gene>
    <name evidence="1" type="ORF">SAMN06296416_10944</name>
</gene>
<dbReference type="AlphaFoldDB" id="A0A286DC99"/>
<evidence type="ECO:0000313" key="2">
    <source>
        <dbReference type="Proteomes" id="UP000219374"/>
    </source>
</evidence>
<keyword evidence="2" id="KW-1185">Reference proteome</keyword>
<dbReference type="EMBL" id="OCND01000009">
    <property type="protein sequence ID" value="SOD56263.1"/>
    <property type="molecule type" value="Genomic_DNA"/>
</dbReference>
<protein>
    <submittedName>
        <fullName evidence="1">Uncharacterized protein</fullName>
    </submittedName>
</protein>
<organism evidence="1 2">
    <name type="scientific">Pseudoxanthomonas wuyuanensis</name>
    <dbReference type="NCBI Taxonomy" id="1073196"/>
    <lineage>
        <taxon>Bacteria</taxon>
        <taxon>Pseudomonadati</taxon>
        <taxon>Pseudomonadota</taxon>
        <taxon>Gammaproteobacteria</taxon>
        <taxon>Lysobacterales</taxon>
        <taxon>Lysobacteraceae</taxon>
        <taxon>Pseudoxanthomonas</taxon>
    </lineage>
</organism>
<evidence type="ECO:0000313" key="1">
    <source>
        <dbReference type="EMBL" id="SOD56263.1"/>
    </source>
</evidence>
<accession>A0A286DC99</accession>
<dbReference type="Pfam" id="PF20043">
    <property type="entry name" value="DUF6445"/>
    <property type="match status" value="1"/>
</dbReference>
<sequence length="232" mass="25811">MLLEPHPGLRISKFAIGAEGAPLLVIDNAVAAPEKLVNKAARSHFSAQGAYFPGIRTRAPASYEYFLEALLRPLVREHFGMEPGRLQFPMCHYSLVTTPTQKLDFLQRIPHIDSTAANGLATVHYLFRGDWGGTAFYRHRSTGYECIDEARRDIYYQRLQQESQGADAPGPGYIGGDTALFERIAQVDGVFNRIAIYRRNSLHSGIIDNARVPPPDPLNGRLSINSFVDVLD</sequence>